<keyword evidence="1" id="KW-0521">NADP</keyword>
<dbReference type="GO" id="GO:0016616">
    <property type="term" value="F:oxidoreductase activity, acting on the CH-OH group of donors, NAD or NADP as acceptor"/>
    <property type="evidence" value="ECO:0007669"/>
    <property type="project" value="TreeGrafter"/>
</dbReference>
<organism evidence="4 5">
    <name type="scientific">Solanum bulbocastanum</name>
    <name type="common">Wild potato</name>
    <dbReference type="NCBI Taxonomy" id="147425"/>
    <lineage>
        <taxon>Eukaryota</taxon>
        <taxon>Viridiplantae</taxon>
        <taxon>Streptophyta</taxon>
        <taxon>Embryophyta</taxon>
        <taxon>Tracheophyta</taxon>
        <taxon>Spermatophyta</taxon>
        <taxon>Magnoliopsida</taxon>
        <taxon>eudicotyledons</taxon>
        <taxon>Gunneridae</taxon>
        <taxon>Pentapetalae</taxon>
        <taxon>asterids</taxon>
        <taxon>lamiids</taxon>
        <taxon>Solanales</taxon>
        <taxon>Solanaceae</taxon>
        <taxon>Solanoideae</taxon>
        <taxon>Solaneae</taxon>
        <taxon>Solanum</taxon>
    </lineage>
</organism>
<evidence type="ECO:0000256" key="2">
    <source>
        <dbReference type="ARBA" id="ARBA00023002"/>
    </source>
</evidence>
<dbReference type="Proteomes" id="UP001371456">
    <property type="component" value="Unassembled WGS sequence"/>
</dbReference>
<dbReference type="EMBL" id="JBANQN010000001">
    <property type="protein sequence ID" value="KAK6805198.1"/>
    <property type="molecule type" value="Genomic_DNA"/>
</dbReference>
<dbReference type="PANTHER" id="PTHR10366:SF295">
    <property type="entry name" value="NAD(P)-BINDING ROSSMANN-FOLD SUPERFAMILY PROTEIN"/>
    <property type="match status" value="1"/>
</dbReference>
<gene>
    <name evidence="4" type="ORF">RDI58_002983</name>
</gene>
<keyword evidence="5" id="KW-1185">Reference proteome</keyword>
<dbReference type="InterPro" id="IPR036291">
    <property type="entry name" value="NAD(P)-bd_dom_sf"/>
</dbReference>
<dbReference type="Pfam" id="PF01370">
    <property type="entry name" value="Epimerase"/>
    <property type="match status" value="1"/>
</dbReference>
<dbReference type="Gene3D" id="3.40.50.720">
    <property type="entry name" value="NAD(P)-binding Rossmann-like Domain"/>
    <property type="match status" value="1"/>
</dbReference>
<evidence type="ECO:0000313" key="5">
    <source>
        <dbReference type="Proteomes" id="UP001371456"/>
    </source>
</evidence>
<dbReference type="InterPro" id="IPR050425">
    <property type="entry name" value="NAD(P)_dehydrat-like"/>
</dbReference>
<name>A0AAN8YPH2_SOLBU</name>
<proteinExistence type="predicted"/>
<evidence type="ECO:0000256" key="1">
    <source>
        <dbReference type="ARBA" id="ARBA00022857"/>
    </source>
</evidence>
<dbReference type="InterPro" id="IPR001509">
    <property type="entry name" value="Epimerase_deHydtase"/>
</dbReference>
<dbReference type="SUPFAM" id="SSF51735">
    <property type="entry name" value="NAD(P)-binding Rossmann-fold domains"/>
    <property type="match status" value="1"/>
</dbReference>
<evidence type="ECO:0000313" key="4">
    <source>
        <dbReference type="EMBL" id="KAK6805198.1"/>
    </source>
</evidence>
<accession>A0AAN8YPH2</accession>
<protein>
    <recommendedName>
        <fullName evidence="3">NAD-dependent epimerase/dehydratase domain-containing protein</fullName>
    </recommendedName>
</protein>
<dbReference type="PANTHER" id="PTHR10366">
    <property type="entry name" value="NAD DEPENDENT EPIMERASE/DEHYDRATASE"/>
    <property type="match status" value="1"/>
</dbReference>
<feature type="domain" description="NAD-dependent epimerase/dehydratase" evidence="3">
    <location>
        <begin position="8"/>
        <end position="141"/>
    </location>
</feature>
<sequence>MSTEKPPVCVTGANGFIGSWVVQTLLNRGYTTIHAAIFPGSDPSHLHSLAGASNPGVRILVHEVNILDVDAVSRAIAGCGGGGVFHVASPCTLEDPVDPQKELVEPAVQGTINMLTAAKKFNVRRVVLTSSISAMVPNPGWPENKVFDESSWTDLDYCKSRQLEDPVYGVWALLEISSGTDDDRPQSHSIIGGNGRSSISSAPFQRGCMLIWKSKFTTLSRMHMVQSFELSKHSLMLFHGERKA</sequence>
<comment type="caution">
    <text evidence="4">The sequence shown here is derived from an EMBL/GenBank/DDBJ whole genome shotgun (WGS) entry which is preliminary data.</text>
</comment>
<evidence type="ECO:0000259" key="3">
    <source>
        <dbReference type="Pfam" id="PF01370"/>
    </source>
</evidence>
<dbReference type="AlphaFoldDB" id="A0AAN8YPH2"/>
<reference evidence="4 5" key="1">
    <citation type="submission" date="2024-02" db="EMBL/GenBank/DDBJ databases">
        <title>de novo genome assembly of Solanum bulbocastanum strain 11H21.</title>
        <authorList>
            <person name="Hosaka A.J."/>
        </authorList>
    </citation>
    <scope>NUCLEOTIDE SEQUENCE [LARGE SCALE GENOMIC DNA]</scope>
    <source>
        <tissue evidence="4">Young leaves</tissue>
    </source>
</reference>
<keyword evidence="2" id="KW-0560">Oxidoreductase</keyword>